<keyword evidence="3 7" id="KW-0812">Transmembrane</keyword>
<dbReference type="EMBL" id="BMAT01005698">
    <property type="protein sequence ID" value="GFR98502.1"/>
    <property type="molecule type" value="Genomic_DNA"/>
</dbReference>
<keyword evidence="4 7" id="KW-1133">Transmembrane helix</keyword>
<dbReference type="GO" id="GO:0012505">
    <property type="term" value="C:endomembrane system"/>
    <property type="evidence" value="ECO:0007669"/>
    <property type="project" value="UniProtKB-SubCell"/>
</dbReference>
<keyword evidence="5 7" id="KW-0472">Membrane</keyword>
<dbReference type="InterPro" id="IPR048511">
    <property type="entry name" value="TMEM106_N"/>
</dbReference>
<feature type="transmembrane region" description="Helical" evidence="7">
    <location>
        <begin position="120"/>
        <end position="143"/>
    </location>
</feature>
<evidence type="ECO:0000256" key="6">
    <source>
        <dbReference type="SAM" id="MobiDB-lite"/>
    </source>
</evidence>
<comment type="similarity">
    <text evidence="2">Belongs to the TMEM106 family.</text>
</comment>
<evidence type="ECO:0000259" key="8">
    <source>
        <dbReference type="Pfam" id="PF07092"/>
    </source>
</evidence>
<feature type="compositionally biased region" description="Polar residues" evidence="6">
    <location>
        <begin position="284"/>
        <end position="305"/>
    </location>
</feature>
<dbReference type="InterPro" id="IPR009790">
    <property type="entry name" value="TMEM106"/>
</dbReference>
<feature type="compositionally biased region" description="Low complexity" evidence="6">
    <location>
        <begin position="38"/>
        <end position="69"/>
    </location>
</feature>
<evidence type="ECO:0000256" key="4">
    <source>
        <dbReference type="ARBA" id="ARBA00022989"/>
    </source>
</evidence>
<dbReference type="PANTHER" id="PTHR28556:SF4">
    <property type="entry name" value="TRANSMEMBRANE PROTEIN 106A"/>
    <property type="match status" value="1"/>
</dbReference>
<feature type="domain" description="Transmembrane protein 106 N-terminal" evidence="9">
    <location>
        <begin position="82"/>
        <end position="120"/>
    </location>
</feature>
<comment type="subcellular location">
    <subcellularLocation>
        <location evidence="1">Endomembrane system</location>
    </subcellularLocation>
</comment>
<evidence type="ECO:0000256" key="5">
    <source>
        <dbReference type="ARBA" id="ARBA00023136"/>
    </source>
</evidence>
<evidence type="ECO:0000259" key="9">
    <source>
        <dbReference type="Pfam" id="PF21002"/>
    </source>
</evidence>
<gene>
    <name evidence="10" type="ORF">ElyMa_002770600</name>
</gene>
<protein>
    <submittedName>
        <fullName evidence="10">Transmembrane protein 106B</fullName>
    </submittedName>
</protein>
<feature type="domain" description="Transmembrane protein 106 C-terminal" evidence="8">
    <location>
        <begin position="162"/>
        <end position="284"/>
    </location>
</feature>
<dbReference type="InterPro" id="IPR048509">
    <property type="entry name" value="TMEM106_C"/>
</dbReference>
<evidence type="ECO:0000313" key="10">
    <source>
        <dbReference type="EMBL" id="GFR98502.1"/>
    </source>
</evidence>
<sequence length="333" mass="36435">MASVQYDEDCECDNDASERSLIVASSNHRVGSRPNQPSYSSLSQHSHSNGGYSSQAPGSPPTGGTATTGNIPVNGGYEELFKDSVPCPSCRGLGRVPKELENQLVALIPMKDGRLKPRRTILYVAIAVGLCILTAGLLIFFLMPRDITISSNRPFLQPKHIDINVTAKFANFTVINRYNVSNNNFYSVKISGVAMKSLYGNAVIAQSSAYKQHPLEISARSEDELLVPMDFILSGEHGSLVSHCMSNWSWIHNLPILFEVTANYTYMGHSEQATLTTFQTVSCHPQPKPASSTAKSLTAGSSNRETSGSATRRFSSRARRDIREVIHLLKSPR</sequence>
<accession>A0AAV4HK17</accession>
<feature type="compositionally biased region" description="Polar residues" evidence="6">
    <location>
        <begin position="23"/>
        <end position="37"/>
    </location>
</feature>
<reference evidence="10 11" key="1">
    <citation type="journal article" date="2021" name="Elife">
        <title>Chloroplast acquisition without the gene transfer in kleptoplastic sea slugs, Plakobranchus ocellatus.</title>
        <authorList>
            <person name="Maeda T."/>
            <person name="Takahashi S."/>
            <person name="Yoshida T."/>
            <person name="Shimamura S."/>
            <person name="Takaki Y."/>
            <person name="Nagai Y."/>
            <person name="Toyoda A."/>
            <person name="Suzuki Y."/>
            <person name="Arimoto A."/>
            <person name="Ishii H."/>
            <person name="Satoh N."/>
            <person name="Nishiyama T."/>
            <person name="Hasebe M."/>
            <person name="Maruyama T."/>
            <person name="Minagawa J."/>
            <person name="Obokata J."/>
            <person name="Shigenobu S."/>
        </authorList>
    </citation>
    <scope>NUCLEOTIDE SEQUENCE [LARGE SCALE GENOMIC DNA]</scope>
</reference>
<keyword evidence="11" id="KW-1185">Reference proteome</keyword>
<dbReference type="AlphaFoldDB" id="A0AAV4HK17"/>
<name>A0AAV4HK17_9GAST</name>
<dbReference type="PANTHER" id="PTHR28556">
    <property type="entry name" value="TRANSMEMBRANE PROTEIN 106B"/>
    <property type="match status" value="1"/>
</dbReference>
<comment type="caution">
    <text evidence="10">The sequence shown here is derived from an EMBL/GenBank/DDBJ whole genome shotgun (WGS) entry which is preliminary data.</text>
</comment>
<evidence type="ECO:0000256" key="1">
    <source>
        <dbReference type="ARBA" id="ARBA00004308"/>
    </source>
</evidence>
<dbReference type="Pfam" id="PF21002">
    <property type="entry name" value="TMEM106_N"/>
    <property type="match status" value="1"/>
</dbReference>
<evidence type="ECO:0000256" key="3">
    <source>
        <dbReference type="ARBA" id="ARBA00022692"/>
    </source>
</evidence>
<proteinExistence type="inferred from homology"/>
<dbReference type="Proteomes" id="UP000762676">
    <property type="component" value="Unassembled WGS sequence"/>
</dbReference>
<evidence type="ECO:0000313" key="11">
    <source>
        <dbReference type="Proteomes" id="UP000762676"/>
    </source>
</evidence>
<feature type="region of interest" description="Disordered" evidence="6">
    <location>
        <begin position="23"/>
        <end position="70"/>
    </location>
</feature>
<evidence type="ECO:0000256" key="7">
    <source>
        <dbReference type="SAM" id="Phobius"/>
    </source>
</evidence>
<feature type="region of interest" description="Disordered" evidence="6">
    <location>
        <begin position="284"/>
        <end position="318"/>
    </location>
</feature>
<evidence type="ECO:0000256" key="2">
    <source>
        <dbReference type="ARBA" id="ARBA00008111"/>
    </source>
</evidence>
<dbReference type="Pfam" id="PF07092">
    <property type="entry name" value="TMEM106"/>
    <property type="match status" value="1"/>
</dbReference>
<organism evidence="10 11">
    <name type="scientific">Elysia marginata</name>
    <dbReference type="NCBI Taxonomy" id="1093978"/>
    <lineage>
        <taxon>Eukaryota</taxon>
        <taxon>Metazoa</taxon>
        <taxon>Spiralia</taxon>
        <taxon>Lophotrochozoa</taxon>
        <taxon>Mollusca</taxon>
        <taxon>Gastropoda</taxon>
        <taxon>Heterobranchia</taxon>
        <taxon>Euthyneura</taxon>
        <taxon>Panpulmonata</taxon>
        <taxon>Sacoglossa</taxon>
        <taxon>Placobranchoidea</taxon>
        <taxon>Plakobranchidae</taxon>
        <taxon>Elysia</taxon>
    </lineage>
</organism>